<evidence type="ECO:0000313" key="1">
    <source>
        <dbReference type="EMBL" id="MEK0183389.1"/>
    </source>
</evidence>
<sequence>MLDNFVRSVIRDRYFDILSFPSSDFVTIGNVGVGLMGGEKPGFCEVIRWEAKISEKTRFLRLCKSAIDRFFNFPTRAIDRC</sequence>
<name>A0ABU8YGA2_9CYAN</name>
<gene>
    <name evidence="1" type="ORF">WMG39_00840</name>
</gene>
<protein>
    <submittedName>
        <fullName evidence="1">Uncharacterized protein</fullName>
    </submittedName>
</protein>
<evidence type="ECO:0000313" key="2">
    <source>
        <dbReference type="Proteomes" id="UP001384579"/>
    </source>
</evidence>
<keyword evidence="2" id="KW-1185">Reference proteome</keyword>
<organism evidence="1 2">
    <name type="scientific">Microcoleus anatoxicus PTRS2</name>
    <dbReference type="NCBI Taxonomy" id="2705321"/>
    <lineage>
        <taxon>Bacteria</taxon>
        <taxon>Bacillati</taxon>
        <taxon>Cyanobacteriota</taxon>
        <taxon>Cyanophyceae</taxon>
        <taxon>Oscillatoriophycideae</taxon>
        <taxon>Oscillatoriales</taxon>
        <taxon>Microcoleaceae</taxon>
        <taxon>Microcoleus</taxon>
        <taxon>Microcoleus anatoxicus</taxon>
    </lineage>
</organism>
<dbReference type="RefSeq" id="WP_340521021.1">
    <property type="nucleotide sequence ID" value="NZ_JBBLXS010000005.1"/>
</dbReference>
<proteinExistence type="predicted"/>
<dbReference type="Proteomes" id="UP001384579">
    <property type="component" value="Unassembled WGS sequence"/>
</dbReference>
<dbReference type="EMBL" id="JBBLXS010000005">
    <property type="protein sequence ID" value="MEK0183389.1"/>
    <property type="molecule type" value="Genomic_DNA"/>
</dbReference>
<reference evidence="1 2" key="1">
    <citation type="journal article" date="2020" name="Harmful Algae">
        <title>Molecular and morphological characterization of a novel dihydroanatoxin-a producing Microcoleus species (cyanobacteria) from the Russian River, California, USA.</title>
        <authorList>
            <person name="Conklin K.Y."/>
            <person name="Stancheva R."/>
            <person name="Otten T.G."/>
            <person name="Fadness R."/>
            <person name="Boyer G.L."/>
            <person name="Read B."/>
            <person name="Zhang X."/>
            <person name="Sheath R.G."/>
        </authorList>
    </citation>
    <scope>NUCLEOTIDE SEQUENCE [LARGE SCALE GENOMIC DNA]</scope>
    <source>
        <strain evidence="1 2">PTRS2</strain>
    </source>
</reference>
<accession>A0ABU8YGA2</accession>
<comment type="caution">
    <text evidence="1">The sequence shown here is derived from an EMBL/GenBank/DDBJ whole genome shotgun (WGS) entry which is preliminary data.</text>
</comment>